<dbReference type="EMBL" id="PIPF01000010">
    <property type="protein sequence ID" value="RWU82823.1"/>
    <property type="molecule type" value="Genomic_DNA"/>
</dbReference>
<reference evidence="4" key="3">
    <citation type="submission" date="2017-11" db="EMBL/GenBank/DDBJ databases">
        <authorList>
            <person name="Seuylemezian A."/>
            <person name="Cooper K."/>
            <person name="Vaishampayan P."/>
        </authorList>
    </citation>
    <scope>NUCLEOTIDE SEQUENCE</scope>
    <source>
        <strain evidence="4">PVAS-1</strain>
    </source>
</reference>
<protein>
    <recommendedName>
        <fullName evidence="7">Adhesin domain-containing protein</fullName>
    </recommendedName>
</protein>
<dbReference type="Proteomes" id="UP000004474">
    <property type="component" value="Unassembled WGS sequence"/>
</dbReference>
<evidence type="ECO:0000313" key="4">
    <source>
        <dbReference type="EMBL" id="RWU82823.1"/>
    </source>
</evidence>
<dbReference type="AlphaFoldDB" id="K1EPV5"/>
<comment type="caution">
    <text evidence="3">The sequence shown here is derived from an EMBL/GenBank/DDBJ whole genome shotgun (WGS) entry which is preliminary data.</text>
</comment>
<evidence type="ECO:0000313" key="5">
    <source>
        <dbReference type="Proteomes" id="UP000004474"/>
    </source>
</evidence>
<feature type="compositionally biased region" description="Pro residues" evidence="1">
    <location>
        <begin position="1"/>
        <end position="19"/>
    </location>
</feature>
<dbReference type="PATRIC" id="fig|1210046.3.peg.1635"/>
<organism evidence="3 5">
    <name type="scientific">Janibacter hoylei PVAS-1</name>
    <dbReference type="NCBI Taxonomy" id="1210046"/>
    <lineage>
        <taxon>Bacteria</taxon>
        <taxon>Bacillati</taxon>
        <taxon>Actinomycetota</taxon>
        <taxon>Actinomycetes</taxon>
        <taxon>Micrococcales</taxon>
        <taxon>Intrasporangiaceae</taxon>
        <taxon>Janibacter</taxon>
    </lineage>
</organism>
<evidence type="ECO:0000313" key="6">
    <source>
        <dbReference type="Proteomes" id="UP000288711"/>
    </source>
</evidence>
<accession>K1EPV5</accession>
<evidence type="ECO:0000313" key="3">
    <source>
        <dbReference type="EMBL" id="EKA61233.1"/>
    </source>
</evidence>
<feature type="region of interest" description="Disordered" evidence="1">
    <location>
        <begin position="1"/>
        <end position="56"/>
    </location>
</feature>
<keyword evidence="2" id="KW-1133">Transmembrane helix</keyword>
<evidence type="ECO:0000256" key="1">
    <source>
        <dbReference type="SAM" id="MobiDB-lite"/>
    </source>
</evidence>
<proteinExistence type="predicted"/>
<dbReference type="EMBL" id="ALWX01000037">
    <property type="protein sequence ID" value="EKA61233.1"/>
    <property type="molecule type" value="Genomic_DNA"/>
</dbReference>
<feature type="transmembrane region" description="Helical" evidence="2">
    <location>
        <begin position="60"/>
        <end position="80"/>
    </location>
</feature>
<keyword evidence="2" id="KW-0812">Transmembrane</keyword>
<dbReference type="OrthoDB" id="4856296at2"/>
<dbReference type="Proteomes" id="UP000288711">
    <property type="component" value="Unassembled WGS sequence"/>
</dbReference>
<keyword evidence="6" id="KW-1185">Reference proteome</keyword>
<feature type="compositionally biased region" description="Basic and acidic residues" evidence="1">
    <location>
        <begin position="22"/>
        <end position="42"/>
    </location>
</feature>
<dbReference type="RefSeq" id="WP_007927163.1">
    <property type="nucleotide sequence ID" value="NZ_ALWX01000037.1"/>
</dbReference>
<keyword evidence="2" id="KW-0472">Membrane</keyword>
<reference evidence="4 6" key="1">
    <citation type="journal article" date="2009" name="Int. J. Syst. Evol. Microbiol.">
        <title>Janibacter hoylei sp. nov., Bacillus isronensis sp. nov. and Bacillus aryabhattai sp. nov., isolated from cryotubes used for collecting air from the upper atmosphere.</title>
        <authorList>
            <person name="Shivaji S."/>
            <person name="Chaturvedi P."/>
            <person name="Begum Z."/>
            <person name="Pindi P.K."/>
            <person name="Manorama R."/>
            <person name="Padmanaban D.A."/>
            <person name="Shouche Y.S."/>
            <person name="Pawar S."/>
            <person name="Vaishampayan P."/>
            <person name="Dutt C.B."/>
            <person name="Datta G.N."/>
            <person name="Manchanda R.K."/>
            <person name="Rao U.R."/>
            <person name="Bhargava P.M."/>
            <person name="Narlikar J.V."/>
        </authorList>
    </citation>
    <scope>NUCLEOTIDE SEQUENCE [LARGE SCALE GENOMIC DNA]</scope>
    <source>
        <strain evidence="4 6">PVAS-1</strain>
    </source>
</reference>
<evidence type="ECO:0000256" key="2">
    <source>
        <dbReference type="SAM" id="Phobius"/>
    </source>
</evidence>
<sequence>MTSAPPTTPTRLPPKPGEPADPELRERYLTDAARQREARRAEAAQLAAQTRPSRTPTGPIRVIAALVAVVLVALVSASLVGPMLKQSETREQALGEVTAVNFAGGVGDVRIRAAEPGESPKAVVTSTWGLWKPSTSVRTSEGTATLRSSCPSRSFGSVCGTDWLVVVPADTDLRIEQGVGAVEIEDVAGDIRISTGVGDVAVTGAESEQLDVEMGVGSFSYEGVEPPESVDVRLGVGDVSLRLPDTVGYRVTASGAAGLANSLGHDPASDRTVHVEAGVGSVAIDPS</sequence>
<evidence type="ECO:0008006" key="7">
    <source>
        <dbReference type="Google" id="ProtNLM"/>
    </source>
</evidence>
<gene>
    <name evidence="3" type="ORF">B277_08559</name>
    <name evidence="4" type="ORF">CWN80_11840</name>
</gene>
<dbReference type="STRING" id="1210046.B277_08559"/>
<reference evidence="3 5" key="2">
    <citation type="journal article" date="2012" name="J. Bacteriol.">
        <title>Genome Sequence of Janibacter hoylei MTCC8307, Isolated from the Stratospheric Air.</title>
        <authorList>
            <person name="Pawar S.P."/>
            <person name="Dhotre D.P."/>
            <person name="Shetty S.A."/>
            <person name="Chowdhury S.P."/>
            <person name="Chaudhari B.L."/>
            <person name="Shouche Y.S."/>
        </authorList>
    </citation>
    <scope>NUCLEOTIDE SEQUENCE [LARGE SCALE GENOMIC DNA]</scope>
    <source>
        <strain evidence="3 5">PVAS-1</strain>
    </source>
</reference>
<dbReference type="eggNOG" id="COG3595">
    <property type="taxonomic scope" value="Bacteria"/>
</dbReference>
<name>K1EPV5_9MICO</name>